<protein>
    <submittedName>
        <fullName evidence="1">Asparaginase</fullName>
    </submittedName>
</protein>
<reference evidence="1 2" key="1">
    <citation type="submission" date="2018-11" db="EMBL/GenBank/DDBJ databases">
        <title>The genome draft of YIM 96095.</title>
        <authorList>
            <person name="Tang S.-K."/>
            <person name="Chunyu W.-X."/>
            <person name="Feng Y.-Z."/>
        </authorList>
    </citation>
    <scope>NUCLEOTIDE SEQUENCE [LARGE SCALE GENOMIC DNA]</scope>
    <source>
        <strain evidence="1 2">YIM 96095</strain>
    </source>
</reference>
<proteinExistence type="predicted"/>
<dbReference type="PANTHER" id="PTHR42110">
    <property type="entry name" value="L-ASPARAGINASE, PUTATIVE (AFU_ORTHOLOGUE AFUA_3G11890)-RELATED"/>
    <property type="match status" value="1"/>
</dbReference>
<dbReference type="AlphaFoldDB" id="A0A3N0ECF6"/>
<gene>
    <name evidence="1" type="ORF">EFW17_08505</name>
</gene>
<sequence>MRENPLPEYVPVAEVVRGGFREGVHYGAVVGLTASGDVGYSRGRVDTPVLPRSAAKPFQAAATLRAGAGLADRELAVAAGSHSGQGVHVAAVEKTLADIGLTAEALGCPAAWPMDTRSYRALLRAGGSASKLQMNCSGKHAAMLTACVARGWSVEDYLNPDHPLQLLVRETVEELCGEPVTHTVTDGCGAPQMAVSLTGLARGLRAMARAPEDSPEAAVLRAMREFPEYAAGEGRSDTQIMRDLPGVVSKIGAEGVLVLVATSGETIAVKISDGDPQSRARTLVGLSGLRALGIDVAPVSGMLNVDVMGGGEPVGSVRPID</sequence>
<comment type="caution">
    <text evidence="1">The sequence shown here is derived from an EMBL/GenBank/DDBJ whole genome shotgun (WGS) entry which is preliminary data.</text>
</comment>
<evidence type="ECO:0000313" key="1">
    <source>
        <dbReference type="EMBL" id="RNL85508.1"/>
    </source>
</evidence>
<dbReference type="RefSeq" id="WP_123200766.1">
    <property type="nucleotide sequence ID" value="NZ_RJMB01000006.1"/>
</dbReference>
<dbReference type="InterPro" id="IPR010349">
    <property type="entry name" value="Asparaginase_II"/>
</dbReference>
<dbReference type="OrthoDB" id="9780674at2"/>
<dbReference type="EMBL" id="RJMB01000006">
    <property type="protein sequence ID" value="RNL85508.1"/>
    <property type="molecule type" value="Genomic_DNA"/>
</dbReference>
<accession>A0A3N0ECF6</accession>
<dbReference type="Pfam" id="PF06089">
    <property type="entry name" value="Asparaginase_II"/>
    <property type="match status" value="1"/>
</dbReference>
<dbReference type="Proteomes" id="UP000269198">
    <property type="component" value="Unassembled WGS sequence"/>
</dbReference>
<keyword evidence="2" id="KW-1185">Reference proteome</keyword>
<name>A0A3N0ECF6_9ACTN</name>
<evidence type="ECO:0000313" key="2">
    <source>
        <dbReference type="Proteomes" id="UP000269198"/>
    </source>
</evidence>
<dbReference type="PANTHER" id="PTHR42110:SF1">
    <property type="entry name" value="L-ASPARAGINASE, PUTATIVE (AFU_ORTHOLOGUE AFUA_3G11890)-RELATED"/>
    <property type="match status" value="1"/>
</dbReference>
<organism evidence="1 2">
    <name type="scientific">Halostreptopolyspora alba</name>
    <dbReference type="NCBI Taxonomy" id="2487137"/>
    <lineage>
        <taxon>Bacteria</taxon>
        <taxon>Bacillati</taxon>
        <taxon>Actinomycetota</taxon>
        <taxon>Actinomycetes</taxon>
        <taxon>Streptosporangiales</taxon>
        <taxon>Nocardiopsidaceae</taxon>
        <taxon>Halostreptopolyspora</taxon>
    </lineage>
</organism>